<dbReference type="PROSITE" id="PS50056">
    <property type="entry name" value="TYR_PHOSPHATASE_2"/>
    <property type="match status" value="1"/>
</dbReference>
<feature type="transmembrane region" description="Helical" evidence="1">
    <location>
        <begin position="248"/>
        <end position="266"/>
    </location>
</feature>
<keyword evidence="1" id="KW-1133">Transmembrane helix</keyword>
<dbReference type="CDD" id="cd14527">
    <property type="entry name" value="DSP_bac"/>
    <property type="match status" value="1"/>
</dbReference>
<feature type="transmembrane region" description="Helical" evidence="1">
    <location>
        <begin position="161"/>
        <end position="179"/>
    </location>
</feature>
<keyword evidence="4" id="KW-1185">Reference proteome</keyword>
<proteinExistence type="predicted"/>
<evidence type="ECO:0000313" key="4">
    <source>
        <dbReference type="Proteomes" id="UP000389128"/>
    </source>
</evidence>
<dbReference type="InterPro" id="IPR000387">
    <property type="entry name" value="Tyr_Pase_dom"/>
</dbReference>
<accession>A0A6C2D321</accession>
<feature type="transmembrane region" description="Helical" evidence="1">
    <location>
        <begin position="224"/>
        <end position="242"/>
    </location>
</feature>
<protein>
    <submittedName>
        <fullName evidence="3">Serine/threonine protein phosphatase</fullName>
    </submittedName>
</protein>
<dbReference type="SUPFAM" id="SSF52799">
    <property type="entry name" value="(Phosphotyrosine protein) phosphatases II"/>
    <property type="match status" value="1"/>
</dbReference>
<dbReference type="Pfam" id="PF00782">
    <property type="entry name" value="DSPc"/>
    <property type="match status" value="1"/>
</dbReference>
<dbReference type="EMBL" id="SDKK01000005">
    <property type="protein sequence ID" value="TYC60183.1"/>
    <property type="molecule type" value="Genomic_DNA"/>
</dbReference>
<evidence type="ECO:0000259" key="2">
    <source>
        <dbReference type="PROSITE" id="PS50056"/>
    </source>
</evidence>
<dbReference type="PANTHER" id="PTHR47216">
    <property type="match status" value="1"/>
</dbReference>
<sequence length="446" mass="48340">MRQPAPATEAAIPWQRGVAWLLFLGPFFFLSYGFANSMAASWQVRDALAYDWERHIPFVPWTILPYWSIDLFYGLSFLLCRNNQQVDRHALRLLSAQLVSVACFLLFPLHFSFERPATDGVFGELFNALAGFDMPYNQAPSLHIGLLVILWVRFAAASRGWLRVAVDAWALLIAVSVLTTYQHHFIDIPTGALVGLLCLWLWPEAGPTPFARARLSRSPRQWRLTGAYLLAALGAGGLGYVLGGAGLWLVWLGLALGLVALNYALLGPAGFQKQNGRHSLGAALLLAPYTLAAWLNSRLWTRAHPAPDLIADGVWLGRLPNAAAMEAGGFKALLDLTAELPAPRGNWAYAGLPWLDLVAPTAQQLEQAAACIDRLRRHGPLLVCCALGYSRSASAVAAWLVSSGRAESVDAAIAILQGARPHIVLGAAHRDALARLSPPPETVGGA</sequence>
<evidence type="ECO:0000256" key="1">
    <source>
        <dbReference type="SAM" id="Phobius"/>
    </source>
</evidence>
<feature type="transmembrane region" description="Helical" evidence="1">
    <location>
        <begin position="91"/>
        <end position="111"/>
    </location>
</feature>
<gene>
    <name evidence="3" type="ORF">ETQ85_06665</name>
</gene>
<dbReference type="CDD" id="cd03386">
    <property type="entry name" value="PAP2_Aur1_like"/>
    <property type="match status" value="1"/>
</dbReference>
<reference evidence="3 4" key="1">
    <citation type="submission" date="2019-01" db="EMBL/GenBank/DDBJ databases">
        <title>Zoogloea oleivorans genome sequencing and assembly.</title>
        <authorList>
            <person name="Tancsics A."/>
            <person name="Farkas M."/>
            <person name="Kriszt B."/>
            <person name="Maroti G."/>
            <person name="Horvath B."/>
        </authorList>
    </citation>
    <scope>NUCLEOTIDE SEQUENCE [LARGE SCALE GENOMIC DNA]</scope>
    <source>
        <strain evidence="3 4">Buc</strain>
    </source>
</reference>
<organism evidence="3 4">
    <name type="scientific">Zoogloea oleivorans</name>
    <dbReference type="NCBI Taxonomy" id="1552750"/>
    <lineage>
        <taxon>Bacteria</taxon>
        <taxon>Pseudomonadati</taxon>
        <taxon>Pseudomonadota</taxon>
        <taxon>Betaproteobacteria</taxon>
        <taxon>Rhodocyclales</taxon>
        <taxon>Zoogloeaceae</taxon>
        <taxon>Zoogloea</taxon>
    </lineage>
</organism>
<feature type="transmembrane region" description="Helical" evidence="1">
    <location>
        <begin position="185"/>
        <end position="203"/>
    </location>
</feature>
<dbReference type="PANTHER" id="PTHR47216:SF4">
    <property type="entry name" value="OS01G0859400 PROTEIN"/>
    <property type="match status" value="1"/>
</dbReference>
<feature type="transmembrane region" description="Helical" evidence="1">
    <location>
        <begin position="20"/>
        <end position="38"/>
    </location>
</feature>
<name>A0A6C2D321_9RHOO</name>
<dbReference type="AlphaFoldDB" id="A0A6C2D321"/>
<dbReference type="InterPro" id="IPR029021">
    <property type="entry name" value="Prot-tyrosine_phosphatase-like"/>
</dbReference>
<keyword evidence="1" id="KW-0812">Transmembrane</keyword>
<feature type="transmembrane region" description="Helical" evidence="1">
    <location>
        <begin position="278"/>
        <end position="295"/>
    </location>
</feature>
<dbReference type="InterPro" id="IPR020422">
    <property type="entry name" value="TYR_PHOSPHATASE_DUAL_dom"/>
</dbReference>
<dbReference type="OrthoDB" id="256494at2"/>
<feature type="transmembrane region" description="Helical" evidence="1">
    <location>
        <begin position="58"/>
        <end position="79"/>
    </location>
</feature>
<evidence type="ECO:0000313" key="3">
    <source>
        <dbReference type="EMBL" id="TYC60183.1"/>
    </source>
</evidence>
<keyword evidence="1" id="KW-0472">Membrane</keyword>
<feature type="transmembrane region" description="Helical" evidence="1">
    <location>
        <begin position="136"/>
        <end position="154"/>
    </location>
</feature>
<dbReference type="InterPro" id="IPR000340">
    <property type="entry name" value="Dual-sp_phosphatase_cat-dom"/>
</dbReference>
<dbReference type="SMART" id="SM00195">
    <property type="entry name" value="DSPc"/>
    <property type="match status" value="1"/>
</dbReference>
<dbReference type="Gene3D" id="3.90.190.10">
    <property type="entry name" value="Protein tyrosine phosphatase superfamily"/>
    <property type="match status" value="1"/>
</dbReference>
<dbReference type="RefSeq" id="WP_148578273.1">
    <property type="nucleotide sequence ID" value="NZ_JAVEUW010000043.1"/>
</dbReference>
<feature type="domain" description="Tyrosine specific protein phosphatases" evidence="2">
    <location>
        <begin position="352"/>
        <end position="431"/>
    </location>
</feature>
<dbReference type="Proteomes" id="UP000389128">
    <property type="component" value="Unassembled WGS sequence"/>
</dbReference>
<comment type="caution">
    <text evidence="3">The sequence shown here is derived from an EMBL/GenBank/DDBJ whole genome shotgun (WGS) entry which is preliminary data.</text>
</comment>